<proteinExistence type="predicted"/>
<keyword evidence="1" id="KW-0732">Signal</keyword>
<evidence type="ECO:0000313" key="3">
    <source>
        <dbReference type="Proteomes" id="UP000316304"/>
    </source>
</evidence>
<dbReference type="OrthoDB" id="275544at2"/>
<protein>
    <submittedName>
        <fullName evidence="2">Uncharacterized protein</fullName>
    </submittedName>
</protein>
<gene>
    <name evidence="2" type="ORF">Pla52o_44920</name>
</gene>
<accession>A0A5C6CB33</accession>
<dbReference type="AlphaFoldDB" id="A0A5C6CB33"/>
<feature type="signal peptide" evidence="1">
    <location>
        <begin position="1"/>
        <end position="23"/>
    </location>
</feature>
<reference evidence="2 3" key="1">
    <citation type="submission" date="2019-02" db="EMBL/GenBank/DDBJ databases">
        <title>Deep-cultivation of Planctomycetes and their phenomic and genomic characterization uncovers novel biology.</title>
        <authorList>
            <person name="Wiegand S."/>
            <person name="Jogler M."/>
            <person name="Boedeker C."/>
            <person name="Pinto D."/>
            <person name="Vollmers J."/>
            <person name="Rivas-Marin E."/>
            <person name="Kohn T."/>
            <person name="Peeters S.H."/>
            <person name="Heuer A."/>
            <person name="Rast P."/>
            <person name="Oberbeckmann S."/>
            <person name="Bunk B."/>
            <person name="Jeske O."/>
            <person name="Meyerdierks A."/>
            <person name="Storesund J.E."/>
            <person name="Kallscheuer N."/>
            <person name="Luecker S."/>
            <person name="Lage O.M."/>
            <person name="Pohl T."/>
            <person name="Merkel B.J."/>
            <person name="Hornburger P."/>
            <person name="Mueller R.-W."/>
            <person name="Bruemmer F."/>
            <person name="Labrenz M."/>
            <person name="Spormann A.M."/>
            <person name="Op Den Camp H."/>
            <person name="Overmann J."/>
            <person name="Amann R."/>
            <person name="Jetten M.S.M."/>
            <person name="Mascher T."/>
            <person name="Medema M.H."/>
            <person name="Devos D.P."/>
            <person name="Kaster A.-K."/>
            <person name="Ovreas L."/>
            <person name="Rohde M."/>
            <person name="Galperin M.Y."/>
            <person name="Jogler C."/>
        </authorList>
    </citation>
    <scope>NUCLEOTIDE SEQUENCE [LARGE SCALE GENOMIC DNA]</scope>
    <source>
        <strain evidence="2 3">Pla52o</strain>
    </source>
</reference>
<dbReference type="Proteomes" id="UP000316304">
    <property type="component" value="Unassembled WGS sequence"/>
</dbReference>
<organism evidence="2 3">
    <name type="scientific">Novipirellula galeiformis</name>
    <dbReference type="NCBI Taxonomy" id="2528004"/>
    <lineage>
        <taxon>Bacteria</taxon>
        <taxon>Pseudomonadati</taxon>
        <taxon>Planctomycetota</taxon>
        <taxon>Planctomycetia</taxon>
        <taxon>Pirellulales</taxon>
        <taxon>Pirellulaceae</taxon>
        <taxon>Novipirellula</taxon>
    </lineage>
</organism>
<sequence length="152" mass="17522" precursor="true">MRHFILATLAVSAMLITSEQAAAQWGHIDYVPHTQTHIDYYRHGNHLHAVPHTTTHVDPVYHNGPHYNSVPYQSRRPVIQYGQPQYRSGYRTYYGLPNGVQSTYRSTYPSTHIDYVPHTQTHIDYYRHGNHIDAVPHTTTHIDAVPHTTHGH</sequence>
<evidence type="ECO:0000256" key="1">
    <source>
        <dbReference type="SAM" id="SignalP"/>
    </source>
</evidence>
<feature type="chain" id="PRO_5023111621" evidence="1">
    <location>
        <begin position="24"/>
        <end position="152"/>
    </location>
</feature>
<evidence type="ECO:0000313" key="2">
    <source>
        <dbReference type="EMBL" id="TWU20614.1"/>
    </source>
</evidence>
<comment type="caution">
    <text evidence="2">The sequence shown here is derived from an EMBL/GenBank/DDBJ whole genome shotgun (WGS) entry which is preliminary data.</text>
</comment>
<dbReference type="RefSeq" id="WP_146596524.1">
    <property type="nucleotide sequence ID" value="NZ_SJPT01000008.1"/>
</dbReference>
<keyword evidence="3" id="KW-1185">Reference proteome</keyword>
<dbReference type="EMBL" id="SJPT01000008">
    <property type="protein sequence ID" value="TWU20614.1"/>
    <property type="molecule type" value="Genomic_DNA"/>
</dbReference>
<name>A0A5C6CB33_9BACT</name>